<gene>
    <name evidence="2" type="ORF">Tco_0906510</name>
</gene>
<comment type="caution">
    <text evidence="2">The sequence shown here is derived from an EMBL/GenBank/DDBJ whole genome shotgun (WGS) entry which is preliminary data.</text>
</comment>
<dbReference type="EMBL" id="BQNB010014276">
    <property type="protein sequence ID" value="GJT26235.1"/>
    <property type="molecule type" value="Genomic_DNA"/>
</dbReference>
<evidence type="ECO:0000256" key="1">
    <source>
        <dbReference type="SAM" id="MobiDB-lite"/>
    </source>
</evidence>
<sequence length="76" mass="8274">MALNLLNKGLSGLSKGYGTIPEVPDEPKDNYGRSSCSLSEFNDEVQDVSSDEENKADENKATADVAERKARDEQPV</sequence>
<keyword evidence="3" id="KW-1185">Reference proteome</keyword>
<protein>
    <submittedName>
        <fullName evidence="2">Uncharacterized protein</fullName>
    </submittedName>
</protein>
<feature type="region of interest" description="Disordered" evidence="1">
    <location>
        <begin position="1"/>
        <end position="76"/>
    </location>
</feature>
<feature type="compositionally biased region" description="Basic and acidic residues" evidence="1">
    <location>
        <begin position="52"/>
        <end position="76"/>
    </location>
</feature>
<feature type="compositionally biased region" description="Acidic residues" evidence="1">
    <location>
        <begin position="41"/>
        <end position="51"/>
    </location>
</feature>
<reference evidence="2" key="2">
    <citation type="submission" date="2022-01" db="EMBL/GenBank/DDBJ databases">
        <authorList>
            <person name="Yamashiro T."/>
            <person name="Shiraishi A."/>
            <person name="Satake H."/>
            <person name="Nakayama K."/>
        </authorList>
    </citation>
    <scope>NUCLEOTIDE SEQUENCE</scope>
</reference>
<evidence type="ECO:0000313" key="2">
    <source>
        <dbReference type="EMBL" id="GJT26235.1"/>
    </source>
</evidence>
<name>A0ABQ5CGP2_9ASTR</name>
<evidence type="ECO:0000313" key="3">
    <source>
        <dbReference type="Proteomes" id="UP001151760"/>
    </source>
</evidence>
<proteinExistence type="predicted"/>
<reference evidence="2" key="1">
    <citation type="journal article" date="2022" name="Int. J. Mol. Sci.">
        <title>Draft Genome of Tanacetum Coccineum: Genomic Comparison of Closely Related Tanacetum-Family Plants.</title>
        <authorList>
            <person name="Yamashiro T."/>
            <person name="Shiraishi A."/>
            <person name="Nakayama K."/>
            <person name="Satake H."/>
        </authorList>
    </citation>
    <scope>NUCLEOTIDE SEQUENCE</scope>
</reference>
<accession>A0ABQ5CGP2</accession>
<organism evidence="2 3">
    <name type="scientific">Tanacetum coccineum</name>
    <dbReference type="NCBI Taxonomy" id="301880"/>
    <lineage>
        <taxon>Eukaryota</taxon>
        <taxon>Viridiplantae</taxon>
        <taxon>Streptophyta</taxon>
        <taxon>Embryophyta</taxon>
        <taxon>Tracheophyta</taxon>
        <taxon>Spermatophyta</taxon>
        <taxon>Magnoliopsida</taxon>
        <taxon>eudicotyledons</taxon>
        <taxon>Gunneridae</taxon>
        <taxon>Pentapetalae</taxon>
        <taxon>asterids</taxon>
        <taxon>campanulids</taxon>
        <taxon>Asterales</taxon>
        <taxon>Asteraceae</taxon>
        <taxon>Asteroideae</taxon>
        <taxon>Anthemideae</taxon>
        <taxon>Anthemidinae</taxon>
        <taxon>Tanacetum</taxon>
    </lineage>
</organism>
<dbReference type="Proteomes" id="UP001151760">
    <property type="component" value="Unassembled WGS sequence"/>
</dbReference>
<feature type="compositionally biased region" description="Low complexity" evidence="1">
    <location>
        <begin position="1"/>
        <end position="16"/>
    </location>
</feature>